<sequence>MVVWGSSVALQRDMKSRQKDEIDPPGNKRTREAEQNDLRLTHLCLIPNVPTMTSQAVDNGVVHQKEIVFANNIKGVVHTHSNILAQVKTLSTAWEYTSSDHFLHCLPLHHILK</sequence>
<dbReference type="Proteomes" id="UP000235145">
    <property type="component" value="Unassembled WGS sequence"/>
</dbReference>
<dbReference type="EMBL" id="NBSK02000003">
    <property type="protein sequence ID" value="KAJ0216930.1"/>
    <property type="molecule type" value="Genomic_DNA"/>
</dbReference>
<organism evidence="2 3">
    <name type="scientific">Lactuca sativa</name>
    <name type="common">Garden lettuce</name>
    <dbReference type="NCBI Taxonomy" id="4236"/>
    <lineage>
        <taxon>Eukaryota</taxon>
        <taxon>Viridiplantae</taxon>
        <taxon>Streptophyta</taxon>
        <taxon>Embryophyta</taxon>
        <taxon>Tracheophyta</taxon>
        <taxon>Spermatophyta</taxon>
        <taxon>Magnoliopsida</taxon>
        <taxon>eudicotyledons</taxon>
        <taxon>Gunneridae</taxon>
        <taxon>Pentapetalae</taxon>
        <taxon>asterids</taxon>
        <taxon>campanulids</taxon>
        <taxon>Asterales</taxon>
        <taxon>Asteraceae</taxon>
        <taxon>Cichorioideae</taxon>
        <taxon>Cichorieae</taxon>
        <taxon>Lactucinae</taxon>
        <taxon>Lactuca</taxon>
    </lineage>
</organism>
<name>A0A9R1W6D7_LACSA</name>
<feature type="compositionally biased region" description="Basic and acidic residues" evidence="1">
    <location>
        <begin position="12"/>
        <end position="22"/>
    </location>
</feature>
<protein>
    <submittedName>
        <fullName evidence="2">Uncharacterized protein</fullName>
    </submittedName>
</protein>
<comment type="caution">
    <text evidence="2">The sequence shown here is derived from an EMBL/GenBank/DDBJ whole genome shotgun (WGS) entry which is preliminary data.</text>
</comment>
<feature type="region of interest" description="Disordered" evidence="1">
    <location>
        <begin position="1"/>
        <end position="34"/>
    </location>
</feature>
<gene>
    <name evidence="2" type="ORF">LSAT_V11C300112820</name>
</gene>
<evidence type="ECO:0000313" key="2">
    <source>
        <dbReference type="EMBL" id="KAJ0216930.1"/>
    </source>
</evidence>
<accession>A0A9R1W6D7</accession>
<proteinExistence type="predicted"/>
<keyword evidence="3" id="KW-1185">Reference proteome</keyword>
<evidence type="ECO:0000313" key="3">
    <source>
        <dbReference type="Proteomes" id="UP000235145"/>
    </source>
</evidence>
<evidence type="ECO:0000256" key="1">
    <source>
        <dbReference type="SAM" id="MobiDB-lite"/>
    </source>
</evidence>
<dbReference type="AlphaFoldDB" id="A0A9R1W6D7"/>
<reference evidence="2 3" key="1">
    <citation type="journal article" date="2017" name="Nat. Commun.">
        <title>Genome assembly with in vitro proximity ligation data and whole-genome triplication in lettuce.</title>
        <authorList>
            <person name="Reyes-Chin-Wo S."/>
            <person name="Wang Z."/>
            <person name="Yang X."/>
            <person name="Kozik A."/>
            <person name="Arikit S."/>
            <person name="Song C."/>
            <person name="Xia L."/>
            <person name="Froenicke L."/>
            <person name="Lavelle D.O."/>
            <person name="Truco M.J."/>
            <person name="Xia R."/>
            <person name="Zhu S."/>
            <person name="Xu C."/>
            <person name="Xu H."/>
            <person name="Xu X."/>
            <person name="Cox K."/>
            <person name="Korf I."/>
            <person name="Meyers B.C."/>
            <person name="Michelmore R.W."/>
        </authorList>
    </citation>
    <scope>NUCLEOTIDE SEQUENCE [LARGE SCALE GENOMIC DNA]</scope>
    <source>
        <strain evidence="3">cv. Salinas</strain>
        <tissue evidence="2">Seedlings</tissue>
    </source>
</reference>
<dbReference type="SUPFAM" id="SSF56801">
    <property type="entry name" value="Acetyl-CoA synthetase-like"/>
    <property type="match status" value="1"/>
</dbReference>
<dbReference type="InterPro" id="IPR042099">
    <property type="entry name" value="ANL_N_sf"/>
</dbReference>
<dbReference type="Gene3D" id="3.40.50.12780">
    <property type="entry name" value="N-terminal domain of ligase-like"/>
    <property type="match status" value="1"/>
</dbReference>